<reference evidence="1 2" key="1">
    <citation type="journal article" date="2020" name="bioRxiv">
        <title>Sequence and annotation of 42 cannabis genomes reveals extensive copy number variation in cannabinoid synthesis and pathogen resistance genes.</title>
        <authorList>
            <person name="Mckernan K.J."/>
            <person name="Helbert Y."/>
            <person name="Kane L.T."/>
            <person name="Ebling H."/>
            <person name="Zhang L."/>
            <person name="Liu B."/>
            <person name="Eaton Z."/>
            <person name="Mclaughlin S."/>
            <person name="Kingan S."/>
            <person name="Baybayan P."/>
            <person name="Concepcion G."/>
            <person name="Jordan M."/>
            <person name="Riva A."/>
            <person name="Barbazuk W."/>
            <person name="Harkins T."/>
        </authorList>
    </citation>
    <scope>NUCLEOTIDE SEQUENCE [LARGE SCALE GENOMIC DNA]</scope>
    <source>
        <strain evidence="2">cv. Jamaican Lion 4</strain>
        <tissue evidence="1">Leaf</tissue>
    </source>
</reference>
<organism evidence="1 2">
    <name type="scientific">Cannabis sativa</name>
    <name type="common">Hemp</name>
    <name type="synonym">Marijuana</name>
    <dbReference type="NCBI Taxonomy" id="3483"/>
    <lineage>
        <taxon>Eukaryota</taxon>
        <taxon>Viridiplantae</taxon>
        <taxon>Streptophyta</taxon>
        <taxon>Embryophyta</taxon>
        <taxon>Tracheophyta</taxon>
        <taxon>Spermatophyta</taxon>
        <taxon>Magnoliopsida</taxon>
        <taxon>eudicotyledons</taxon>
        <taxon>Gunneridae</taxon>
        <taxon>Pentapetalae</taxon>
        <taxon>rosids</taxon>
        <taxon>fabids</taxon>
        <taxon>Rosales</taxon>
        <taxon>Cannabaceae</taxon>
        <taxon>Cannabis</taxon>
    </lineage>
</organism>
<dbReference type="PANTHER" id="PTHR34590:SF6">
    <property type="entry name" value="RECEPTOR-LIKE KINASE"/>
    <property type="match status" value="1"/>
</dbReference>
<dbReference type="Gene3D" id="2.60.120.430">
    <property type="entry name" value="Galactose-binding lectin"/>
    <property type="match status" value="1"/>
</dbReference>
<dbReference type="EMBL" id="JAATIQ010000302">
    <property type="protein sequence ID" value="KAF4363130.1"/>
    <property type="molecule type" value="Genomic_DNA"/>
</dbReference>
<comment type="caution">
    <text evidence="1">The sequence shown here is derived from an EMBL/GenBank/DDBJ whole genome shotgun (WGS) entry which is preliminary data.</text>
</comment>
<dbReference type="PANTHER" id="PTHR34590">
    <property type="entry name" value="OS03G0124300 PROTEIN-RELATED"/>
    <property type="match status" value="1"/>
</dbReference>
<gene>
    <name evidence="1" type="ORF">G4B88_029648</name>
</gene>
<evidence type="ECO:0000313" key="2">
    <source>
        <dbReference type="Proteomes" id="UP000583929"/>
    </source>
</evidence>
<evidence type="ECO:0000313" key="1">
    <source>
        <dbReference type="EMBL" id="KAF4363130.1"/>
    </source>
</evidence>
<dbReference type="Proteomes" id="UP000583929">
    <property type="component" value="Unassembled WGS sequence"/>
</dbReference>
<name>A0A7J6EZR6_CANSA</name>
<sequence length="147" mass="16230">GSRNVSVPPETVEYQKSKGLTPFIAPSLVYASAQEMQDPLTMEPNFNLRCIFNVDKGYSYLIRLYFCDIIMAMESVDLSTLTGALSTAYYKDFVLHSMNITNNKIMVQVGCNSNFHSGIRDAILNGLEIMKISNSANSLDGGVMLVV</sequence>
<accession>A0A7J6EZR6</accession>
<dbReference type="AlphaFoldDB" id="A0A7J6EZR6"/>
<protein>
    <submittedName>
        <fullName evidence="1">Uncharacterized protein</fullName>
    </submittedName>
</protein>
<dbReference type="InterPro" id="IPR045272">
    <property type="entry name" value="ANXUR1/2-like"/>
</dbReference>
<dbReference type="GO" id="GO:0004714">
    <property type="term" value="F:transmembrane receptor protein tyrosine kinase activity"/>
    <property type="evidence" value="ECO:0007669"/>
    <property type="project" value="InterPro"/>
</dbReference>
<proteinExistence type="predicted"/>
<feature type="non-terminal residue" evidence="1">
    <location>
        <position position="147"/>
    </location>
</feature>
<keyword evidence="2" id="KW-1185">Reference proteome</keyword>